<dbReference type="AlphaFoldDB" id="A0A419VWK6"/>
<reference evidence="4 5" key="1">
    <citation type="submission" date="2018-09" db="EMBL/GenBank/DDBJ databases">
        <title>Genomic Encyclopedia of Archaeal and Bacterial Type Strains, Phase II (KMG-II): from individual species to whole genera.</title>
        <authorList>
            <person name="Goeker M."/>
        </authorList>
    </citation>
    <scope>NUCLEOTIDE SEQUENCE [LARGE SCALE GENOMIC DNA]</scope>
    <source>
        <strain evidence="4 5">DSM 27148</strain>
    </source>
</reference>
<comment type="caution">
    <text evidence="4">The sequence shown here is derived from an EMBL/GenBank/DDBJ whole genome shotgun (WGS) entry which is preliminary data.</text>
</comment>
<feature type="transmembrane region" description="Helical" evidence="1">
    <location>
        <begin position="83"/>
        <end position="105"/>
    </location>
</feature>
<keyword evidence="1" id="KW-1133">Transmembrane helix</keyword>
<keyword evidence="1" id="KW-0812">Transmembrane</keyword>
<dbReference type="Gene3D" id="2.60.120.1440">
    <property type="match status" value="1"/>
</dbReference>
<sequence>MENEIPWGKIQYYLIHSDEKPDEELQQWLQKSDYNRKLWGEVKLTYLISGELPREFEPDQKVAWSKIENRIAAKQRRVRLNPVFLKVAASILLFFVGGLAGYYLMQHQEVQYAEVFSPYGHKTKVVLPDQSVVWLNGNSSLKYATNFEHSRDVQLTGEALLQVTKDPGNVFRLRSGDVKVEVYGTKFNFKHYSNDQNAEVALIEGSVGLFNRDKLLTKMTPGQVANLNPETNKLEVSSENMDMIVSWSTDELVVENQSFGEVLKYLERWYGVEFHYDKSIDLQQRLSFKVKTESLPELLSTIGYLTSIKYRIEGKNVELSK</sequence>
<organism evidence="4 5">
    <name type="scientific">Mangrovibacterium diazotrophicum</name>
    <dbReference type="NCBI Taxonomy" id="1261403"/>
    <lineage>
        <taxon>Bacteria</taxon>
        <taxon>Pseudomonadati</taxon>
        <taxon>Bacteroidota</taxon>
        <taxon>Bacteroidia</taxon>
        <taxon>Marinilabiliales</taxon>
        <taxon>Prolixibacteraceae</taxon>
        <taxon>Mangrovibacterium</taxon>
    </lineage>
</organism>
<dbReference type="OrthoDB" id="1523735at2"/>
<dbReference type="InterPro" id="IPR032508">
    <property type="entry name" value="FecR_C"/>
</dbReference>
<name>A0A419VWK6_9BACT</name>
<feature type="domain" description="Protein FecR C-terminal" evidence="3">
    <location>
        <begin position="252"/>
        <end position="317"/>
    </location>
</feature>
<feature type="domain" description="FecR protein" evidence="2">
    <location>
        <begin position="120"/>
        <end position="207"/>
    </location>
</feature>
<dbReference type="EMBL" id="RAPN01000004">
    <property type="protein sequence ID" value="RKD86456.1"/>
    <property type="molecule type" value="Genomic_DNA"/>
</dbReference>
<dbReference type="Gene3D" id="3.55.50.30">
    <property type="match status" value="1"/>
</dbReference>
<dbReference type="GO" id="GO:0016989">
    <property type="term" value="F:sigma factor antagonist activity"/>
    <property type="evidence" value="ECO:0007669"/>
    <property type="project" value="TreeGrafter"/>
</dbReference>
<dbReference type="InterPro" id="IPR006860">
    <property type="entry name" value="FecR"/>
</dbReference>
<evidence type="ECO:0000259" key="3">
    <source>
        <dbReference type="Pfam" id="PF16344"/>
    </source>
</evidence>
<dbReference type="Pfam" id="PF16344">
    <property type="entry name" value="FecR_C"/>
    <property type="match status" value="1"/>
</dbReference>
<dbReference type="RefSeq" id="WP_147377294.1">
    <property type="nucleotide sequence ID" value="NZ_RAPN01000004.1"/>
</dbReference>
<evidence type="ECO:0000313" key="4">
    <source>
        <dbReference type="EMBL" id="RKD86456.1"/>
    </source>
</evidence>
<dbReference type="PIRSF" id="PIRSF018266">
    <property type="entry name" value="FecR"/>
    <property type="match status" value="1"/>
</dbReference>
<keyword evidence="1" id="KW-0472">Membrane</keyword>
<evidence type="ECO:0000313" key="5">
    <source>
        <dbReference type="Proteomes" id="UP000283387"/>
    </source>
</evidence>
<keyword evidence="5" id="KW-1185">Reference proteome</keyword>
<proteinExistence type="predicted"/>
<evidence type="ECO:0000256" key="1">
    <source>
        <dbReference type="SAM" id="Phobius"/>
    </source>
</evidence>
<dbReference type="InterPro" id="IPR012373">
    <property type="entry name" value="Ferrdict_sens_TM"/>
</dbReference>
<dbReference type="Proteomes" id="UP000283387">
    <property type="component" value="Unassembled WGS sequence"/>
</dbReference>
<dbReference type="PANTHER" id="PTHR30273">
    <property type="entry name" value="PERIPLASMIC SIGNAL SENSOR AND SIGMA FACTOR ACTIVATOR FECR-RELATED"/>
    <property type="match status" value="1"/>
</dbReference>
<accession>A0A419VWK6</accession>
<dbReference type="PANTHER" id="PTHR30273:SF2">
    <property type="entry name" value="PROTEIN FECR"/>
    <property type="match status" value="1"/>
</dbReference>
<evidence type="ECO:0000259" key="2">
    <source>
        <dbReference type="Pfam" id="PF04773"/>
    </source>
</evidence>
<dbReference type="Pfam" id="PF04773">
    <property type="entry name" value="FecR"/>
    <property type="match status" value="1"/>
</dbReference>
<gene>
    <name evidence="4" type="ORF">BC643_4149</name>
</gene>
<protein>
    <submittedName>
        <fullName evidence="4">FecR family protein</fullName>
    </submittedName>
</protein>